<accession>A0A6G0WDK1</accession>
<organism evidence="2 3">
    <name type="scientific">Aphis craccivora</name>
    <name type="common">Cowpea aphid</name>
    <dbReference type="NCBI Taxonomy" id="307492"/>
    <lineage>
        <taxon>Eukaryota</taxon>
        <taxon>Metazoa</taxon>
        <taxon>Ecdysozoa</taxon>
        <taxon>Arthropoda</taxon>
        <taxon>Hexapoda</taxon>
        <taxon>Insecta</taxon>
        <taxon>Pterygota</taxon>
        <taxon>Neoptera</taxon>
        <taxon>Paraneoptera</taxon>
        <taxon>Hemiptera</taxon>
        <taxon>Sternorrhyncha</taxon>
        <taxon>Aphidomorpha</taxon>
        <taxon>Aphidoidea</taxon>
        <taxon>Aphididae</taxon>
        <taxon>Aphidini</taxon>
        <taxon>Aphis</taxon>
        <taxon>Aphis</taxon>
    </lineage>
</organism>
<dbReference type="PANTHER" id="PTHR46599:SF3">
    <property type="entry name" value="PIGGYBAC TRANSPOSABLE ELEMENT-DERIVED PROTEIN 4"/>
    <property type="match status" value="1"/>
</dbReference>
<name>A0A6G0WDK1_APHCR</name>
<sequence length="568" mass="66373">MLVSFFAMNTNEISDLLDLSSSDSFYDEYSSDEYVQQDSDNNNSDFIIEDSNTDVEITDNEWNSDINTIPKLFDFTGNSGLQCTLSSNNPHDYFSLFFDDSILNNIVTWVNLKANILKSQGVKKRSNLSSWKNIDIYELKKFIGLSLLMGIHKLPAIRLYWSQSEIDYHPIYGQTLSRNRYETILRCSCFYDPFTTDKSDRLHKINNVLGPIISNIQTKHYPKECLSLDESMLLWRGRLSFRRYIPSKAHKYGIKFFELCTDDGFILDLIIYKVGTLRKNRKDNPSITAAKLKKGEAVHAQKNNVHVTKWVDKREVCMISTKHNLGFENVIDKFGRQKFKPTVVVDYNNHMSGIDRADQIMSYYPMPRKCMRWYIKVFFHLVDICLWNSNYLYNLQISKISHLEFRRQIISSLLDVPLNKRPSCSSKYLTINETQSKPLHNIKKVQKRKRCRVCHANKKRSTTLFICDTCQDEKGNTIVDKWLQAEHYDLEIVIRFLTLGDTQHLDNNKSGHLFLTKQIVTGKKRMSRRDENGLIRFVPSAIEHFPKITRFPKITFKIKRINIHLGPV</sequence>
<keyword evidence="3" id="KW-1185">Reference proteome</keyword>
<dbReference type="Pfam" id="PF13843">
    <property type="entry name" value="DDE_Tnp_1_7"/>
    <property type="match status" value="1"/>
</dbReference>
<dbReference type="PANTHER" id="PTHR46599">
    <property type="entry name" value="PIGGYBAC TRANSPOSABLE ELEMENT-DERIVED PROTEIN 4"/>
    <property type="match status" value="1"/>
</dbReference>
<reference evidence="2 3" key="1">
    <citation type="submission" date="2019-08" db="EMBL/GenBank/DDBJ databases">
        <title>Whole genome of Aphis craccivora.</title>
        <authorList>
            <person name="Voronova N.V."/>
            <person name="Shulinski R.S."/>
            <person name="Bandarenka Y.V."/>
            <person name="Zhorov D.G."/>
            <person name="Warner D."/>
        </authorList>
    </citation>
    <scope>NUCLEOTIDE SEQUENCE [LARGE SCALE GENOMIC DNA]</scope>
    <source>
        <strain evidence="2">180601</strain>
        <tissue evidence="2">Whole Body</tissue>
    </source>
</reference>
<dbReference type="Proteomes" id="UP000478052">
    <property type="component" value="Unassembled WGS sequence"/>
</dbReference>
<comment type="caution">
    <text evidence="2">The sequence shown here is derived from an EMBL/GenBank/DDBJ whole genome shotgun (WGS) entry which is preliminary data.</text>
</comment>
<gene>
    <name evidence="2" type="ORF">FWK35_00028597</name>
</gene>
<feature type="domain" description="PiggyBac transposable element-derived protein" evidence="1">
    <location>
        <begin position="89"/>
        <end position="272"/>
    </location>
</feature>
<dbReference type="OrthoDB" id="6600397at2759"/>
<evidence type="ECO:0000259" key="1">
    <source>
        <dbReference type="Pfam" id="PF13843"/>
    </source>
</evidence>
<evidence type="ECO:0000313" key="2">
    <source>
        <dbReference type="EMBL" id="KAF0724404.1"/>
    </source>
</evidence>
<dbReference type="AlphaFoldDB" id="A0A6G0WDK1"/>
<dbReference type="EMBL" id="VUJU01008899">
    <property type="protein sequence ID" value="KAF0724404.1"/>
    <property type="molecule type" value="Genomic_DNA"/>
</dbReference>
<evidence type="ECO:0000313" key="3">
    <source>
        <dbReference type="Proteomes" id="UP000478052"/>
    </source>
</evidence>
<dbReference type="InterPro" id="IPR029526">
    <property type="entry name" value="PGBD"/>
</dbReference>
<proteinExistence type="predicted"/>
<protein>
    <submittedName>
        <fullName evidence="2">PiggyBac transposable element-derived protein 4-like</fullName>
    </submittedName>
</protein>